<dbReference type="AlphaFoldDB" id="A0A2N6Q814"/>
<accession>A0A2N6Q814</accession>
<gene>
    <name evidence="2" type="ORF">CJ232_02285</name>
</gene>
<feature type="chain" id="PRO_5014795315" description="TonB-dependent receptor" evidence="1">
    <location>
        <begin position="23"/>
        <end position="697"/>
    </location>
</feature>
<dbReference type="SUPFAM" id="SSF56935">
    <property type="entry name" value="Porins"/>
    <property type="match status" value="1"/>
</dbReference>
<keyword evidence="1" id="KW-0732">Signal</keyword>
<protein>
    <recommendedName>
        <fullName evidence="4">TonB-dependent receptor</fullName>
    </recommendedName>
</protein>
<evidence type="ECO:0000313" key="2">
    <source>
        <dbReference type="EMBL" id="PMC11145.1"/>
    </source>
</evidence>
<reference evidence="2 3" key="1">
    <citation type="submission" date="2017-09" db="EMBL/GenBank/DDBJ databases">
        <title>Bacterial strain isolated from the female urinary microbiota.</title>
        <authorList>
            <person name="Thomas-White K."/>
            <person name="Kumar N."/>
            <person name="Forster S."/>
            <person name="Putonti C."/>
            <person name="Lawley T."/>
            <person name="Wolfe A.J."/>
        </authorList>
    </citation>
    <scope>NUCLEOTIDE SEQUENCE [LARGE SCALE GENOMIC DNA]</scope>
    <source>
        <strain evidence="2 3">UMB0818</strain>
    </source>
</reference>
<evidence type="ECO:0000313" key="3">
    <source>
        <dbReference type="Proteomes" id="UP000235661"/>
    </source>
</evidence>
<name>A0A2N6Q814_9BACT</name>
<evidence type="ECO:0008006" key="4">
    <source>
        <dbReference type="Google" id="ProtNLM"/>
    </source>
</evidence>
<evidence type="ECO:0000256" key="1">
    <source>
        <dbReference type="SAM" id="SignalP"/>
    </source>
</evidence>
<dbReference type="RefSeq" id="WP_102187780.1">
    <property type="nucleotide sequence ID" value="NZ_PNGI01000002.1"/>
</dbReference>
<dbReference type="InterPro" id="IPR008969">
    <property type="entry name" value="CarboxyPept-like_regulatory"/>
</dbReference>
<dbReference type="STRING" id="1122992.GCA_000455445_02680"/>
<dbReference type="Proteomes" id="UP000235661">
    <property type="component" value="Unassembled WGS sequence"/>
</dbReference>
<sequence>MNNPLYISLLTLLIIAHGQSFSSDVHGTIISNKEPLAGVLVYVVNNKDNFYVSDSLGTYTIRDVEDNDSIVFSFLGFKELIIPVLDLKQNGKVIMTEDTKSLDEVFIFRNKEFSSDFPMKSYSQLEIYASPTSQADPLNAILSTAVSTNINESAKPSLRGSSMGFTMVYLNEVPIFYPTKGNLVNNSIASTSSMNTSFIGTESIYASNSPIEFENSASGSVDMQLNKEISDKKTLFLSTVGTNASISKNFKSSFLETYLSYTDLYPFVKMNNIKDINHYRSYDTGIHFNRTLKNSKYSLYASYMCENGDYPMLFYKNNSSYLNMTSFVNSIANYEYYHEGIKLKADFSFSHLKSKVKHNNVNMDELCNYLYGAISYSQLVNENIQYRFGLNSIFSTFKTTSDYANSWNSADKGTMSQITPYTSIKLLLMNYSALLGVKCCFARNCKPVFNTNLSLKYTNSNHKVLLSAASLNMYNYYESTFLRFSKMSCRQLCLEYDYNKSWLKGHCAIYLKDEKGIKRMAPMIGSYKKYIYGIETSFDIQLTRNLSWTISNFYLNTNYSFRGKTFKGEDYLKYFIKTVLNYENLKLWNMSLSLWNRPGTYYTPVDKAIYNAEYDYYTPIYADDINSSQFNKYLNVCMNISKAVDFSFGKTMFFLNITNLFNCNNNSAIYYNTDYSKSYKMNYMSRSIFLGVIVHFK</sequence>
<feature type="signal peptide" evidence="1">
    <location>
        <begin position="1"/>
        <end position="22"/>
    </location>
</feature>
<proteinExistence type="predicted"/>
<dbReference type="Pfam" id="PF13715">
    <property type="entry name" value="CarbopepD_reg_2"/>
    <property type="match status" value="1"/>
</dbReference>
<dbReference type="EMBL" id="PNGI01000002">
    <property type="protein sequence ID" value="PMC11145.1"/>
    <property type="molecule type" value="Genomic_DNA"/>
</dbReference>
<comment type="caution">
    <text evidence="2">The sequence shown here is derived from an EMBL/GenBank/DDBJ whole genome shotgun (WGS) entry which is preliminary data.</text>
</comment>
<dbReference type="SUPFAM" id="SSF49464">
    <property type="entry name" value="Carboxypeptidase regulatory domain-like"/>
    <property type="match status" value="1"/>
</dbReference>
<organism evidence="2 3">
    <name type="scientific">Hoylesella timonensis</name>
    <dbReference type="NCBI Taxonomy" id="386414"/>
    <lineage>
        <taxon>Bacteria</taxon>
        <taxon>Pseudomonadati</taxon>
        <taxon>Bacteroidota</taxon>
        <taxon>Bacteroidia</taxon>
        <taxon>Bacteroidales</taxon>
        <taxon>Prevotellaceae</taxon>
        <taxon>Hoylesella</taxon>
    </lineage>
</organism>